<dbReference type="SUPFAM" id="SSF50199">
    <property type="entry name" value="Staphylococcal nuclease"/>
    <property type="match status" value="1"/>
</dbReference>
<dbReference type="KEGG" id="ast:Asulf_01408"/>
<dbReference type="SUPFAM" id="SSF74853">
    <property type="entry name" value="Lamin A/C globular tail domain"/>
    <property type="match status" value="1"/>
</dbReference>
<dbReference type="InterPro" id="IPR036415">
    <property type="entry name" value="Lamin_tail_dom_sf"/>
</dbReference>
<feature type="domain" description="TNase-like" evidence="4">
    <location>
        <begin position="1"/>
        <end position="99"/>
    </location>
</feature>
<gene>
    <name evidence="6" type="ORF">Asulf_01408</name>
</gene>
<dbReference type="PANTHER" id="PTHR12302">
    <property type="entry name" value="EBNA2 BINDING PROTEIN P100"/>
    <property type="match status" value="1"/>
</dbReference>
<evidence type="ECO:0000256" key="2">
    <source>
        <dbReference type="ARBA" id="ARBA00022759"/>
    </source>
</evidence>
<evidence type="ECO:0000259" key="4">
    <source>
        <dbReference type="PROSITE" id="PS50830"/>
    </source>
</evidence>
<dbReference type="PROSITE" id="PS51841">
    <property type="entry name" value="LTD"/>
    <property type="match status" value="1"/>
</dbReference>
<dbReference type="GO" id="GO:0016787">
    <property type="term" value="F:hydrolase activity"/>
    <property type="evidence" value="ECO:0007669"/>
    <property type="project" value="UniProtKB-KW"/>
</dbReference>
<dbReference type="GO" id="GO:0004519">
    <property type="term" value="F:endonuclease activity"/>
    <property type="evidence" value="ECO:0007669"/>
    <property type="project" value="UniProtKB-KW"/>
</dbReference>
<reference evidence="6 7" key="1">
    <citation type="journal article" date="2013" name="Genome Announc.">
        <title>Complete Genome Sequence of the Thermophilic and Facultatively Chemolithoautotrophic Sulfate Reducer Archaeoglobus sulfaticallidus Strain PM70-1T.</title>
        <authorList>
            <person name="Stokke R."/>
            <person name="Hocking W.P."/>
            <person name="Steinsbu B.O."/>
            <person name="Steen I.H."/>
        </authorList>
    </citation>
    <scope>NUCLEOTIDE SEQUENCE [LARGE SCALE GENOMIC DNA]</scope>
    <source>
        <strain evidence="6">PM70-1</strain>
    </source>
</reference>
<dbReference type="PANTHER" id="PTHR12302:SF3">
    <property type="entry name" value="SERINE_THREONINE-PROTEIN KINASE 31"/>
    <property type="match status" value="1"/>
</dbReference>
<dbReference type="EMBL" id="CP005290">
    <property type="protein sequence ID" value="AGK61395.1"/>
    <property type="molecule type" value="Genomic_DNA"/>
</dbReference>
<dbReference type="Pfam" id="PF00565">
    <property type="entry name" value="SNase"/>
    <property type="match status" value="1"/>
</dbReference>
<protein>
    <recommendedName>
        <fullName evidence="8">Micrococcal nuclease (Thermonuclease)-like protein</fullName>
    </recommendedName>
</protein>
<dbReference type="eggNOG" id="arCOG08231">
    <property type="taxonomic scope" value="Archaea"/>
</dbReference>
<evidence type="ECO:0008006" key="8">
    <source>
        <dbReference type="Google" id="ProtNLM"/>
    </source>
</evidence>
<evidence type="ECO:0000256" key="1">
    <source>
        <dbReference type="ARBA" id="ARBA00022722"/>
    </source>
</evidence>
<dbReference type="RefSeq" id="WP_015590993.1">
    <property type="nucleotide sequence ID" value="NC_021169.1"/>
</dbReference>
<dbReference type="HOGENOM" id="CLU_1259042_0_0_2"/>
<dbReference type="AlphaFoldDB" id="N0BM96"/>
<evidence type="ECO:0000256" key="3">
    <source>
        <dbReference type="ARBA" id="ARBA00022801"/>
    </source>
</evidence>
<name>N0BM96_9EURY</name>
<dbReference type="InterPro" id="IPR001322">
    <property type="entry name" value="Lamin_tail_dom"/>
</dbReference>
<evidence type="ECO:0000313" key="6">
    <source>
        <dbReference type="EMBL" id="AGK61395.1"/>
    </source>
</evidence>
<keyword evidence="1" id="KW-0540">Nuclease</keyword>
<evidence type="ECO:0000313" key="7">
    <source>
        <dbReference type="Proteomes" id="UP000013307"/>
    </source>
</evidence>
<organism evidence="6 7">
    <name type="scientific">Archaeoglobus sulfaticallidus PM70-1</name>
    <dbReference type="NCBI Taxonomy" id="387631"/>
    <lineage>
        <taxon>Archaea</taxon>
        <taxon>Methanobacteriati</taxon>
        <taxon>Methanobacteriota</taxon>
        <taxon>Archaeoglobi</taxon>
        <taxon>Archaeoglobales</taxon>
        <taxon>Archaeoglobaceae</taxon>
        <taxon>Archaeoglobus</taxon>
    </lineage>
</organism>
<keyword evidence="3" id="KW-0378">Hydrolase</keyword>
<dbReference type="PROSITE" id="PS50830">
    <property type="entry name" value="TNASE_3"/>
    <property type="match status" value="1"/>
</dbReference>
<keyword evidence="7" id="KW-1185">Reference proteome</keyword>
<evidence type="ECO:0000259" key="5">
    <source>
        <dbReference type="PROSITE" id="PS51841"/>
    </source>
</evidence>
<dbReference type="GeneID" id="15393045"/>
<accession>N0BM96</accession>
<feature type="domain" description="LTD" evidence="5">
    <location>
        <begin position="97"/>
        <end position="219"/>
    </location>
</feature>
<dbReference type="Pfam" id="PF00932">
    <property type="entry name" value="LTD"/>
    <property type="match status" value="1"/>
</dbReference>
<dbReference type="Gene3D" id="2.40.50.90">
    <property type="match status" value="1"/>
</dbReference>
<dbReference type="Gene3D" id="2.60.40.1260">
    <property type="entry name" value="Lamin Tail domain"/>
    <property type="match status" value="1"/>
</dbReference>
<dbReference type="InterPro" id="IPR016071">
    <property type="entry name" value="Staphylococal_nuclease_OB-fold"/>
</dbReference>
<proteinExistence type="predicted"/>
<dbReference type="Proteomes" id="UP000013307">
    <property type="component" value="Chromosome"/>
</dbReference>
<keyword evidence="2" id="KW-0255">Endonuclease</keyword>
<dbReference type="InterPro" id="IPR035437">
    <property type="entry name" value="SNase_OB-fold_sf"/>
</dbReference>
<dbReference type="eggNOG" id="arCOG03192">
    <property type="taxonomic scope" value="Archaea"/>
</dbReference>
<dbReference type="SMART" id="SM00318">
    <property type="entry name" value="SNc"/>
    <property type="match status" value="1"/>
</dbReference>
<sequence length="219" mass="24607">MGLTTSSISQNGGWKAYEFTKSIIEGKYVYIEFDETAGFTGYYGRLLAYVYLENGTDFTAMLVEGGYARVYVEGEFKKESYYLQLEEEAKRERRGLWSILATATPSGAISIEIVEVHYDAGGPDVDDRDMLNDEYIVIVNSGSISINLEGWRLRDEAGFTYTFSNVALDAGGTVTVHTGIGGDYDGHLHWNRKSPVWNNDHDTAYLYNAEGELVDKYSW</sequence>